<dbReference type="Pfam" id="PF06276">
    <property type="entry name" value="FhuF"/>
    <property type="match status" value="1"/>
</dbReference>
<dbReference type="EMBL" id="LFZX01000110">
    <property type="protein sequence ID" value="KNC66883.1"/>
    <property type="molecule type" value="Genomic_DNA"/>
</dbReference>
<dbReference type="InterPro" id="IPR022770">
    <property type="entry name" value="IucA/IucC-like_C"/>
</dbReference>
<organism evidence="2 3">
    <name type="scientific">Pseudoalteromonas rubra</name>
    <dbReference type="NCBI Taxonomy" id="43658"/>
    <lineage>
        <taxon>Bacteria</taxon>
        <taxon>Pseudomonadati</taxon>
        <taxon>Pseudomonadota</taxon>
        <taxon>Gammaproteobacteria</taxon>
        <taxon>Alteromonadales</taxon>
        <taxon>Pseudoalteromonadaceae</taxon>
        <taxon>Pseudoalteromonas</taxon>
    </lineage>
</organism>
<dbReference type="OrthoDB" id="8993954at2"/>
<name>A0A0L0ESL4_9GAMM</name>
<reference evidence="3" key="1">
    <citation type="submission" date="2015-07" db="EMBL/GenBank/DDBJ databases">
        <title>Draft genome sequence of a Pseudoalteromonas rubra strain, OCN096, isolated from Kaneohe Bay, Oahu, Hawaii.</title>
        <authorList>
            <person name="Beurmann S."/>
            <person name="Ushijima B."/>
            <person name="Belcaid M."/>
            <person name="Callahan S.M."/>
            <person name="Aeby G.S."/>
        </authorList>
    </citation>
    <scope>NUCLEOTIDE SEQUENCE [LARGE SCALE GENOMIC DNA]</scope>
    <source>
        <strain evidence="3">OCN096</strain>
    </source>
</reference>
<dbReference type="InterPro" id="IPR008090">
    <property type="entry name" value="Fe_iron_reduct"/>
</dbReference>
<evidence type="ECO:0000313" key="3">
    <source>
        <dbReference type="Proteomes" id="UP000036850"/>
    </source>
</evidence>
<protein>
    <recommendedName>
        <fullName evidence="1">Aerobactin siderophore biosynthesis IucA/IucC-like C-terminal domain-containing protein</fullName>
    </recommendedName>
</protein>
<dbReference type="NCBIfam" id="TIGR03951">
    <property type="entry name" value="Fe_III_red_FhuF"/>
    <property type="match status" value="1"/>
</dbReference>
<accession>A0A0L0ESL4</accession>
<dbReference type="Proteomes" id="UP000036850">
    <property type="component" value="Unassembled WGS sequence"/>
</dbReference>
<sequence>MLPTLQPFFQGPFREYGEAVTLSHTPDLPTLSHQFAEASALKNTITRWALHEGIDAPRAHASVWHMRYCVRVLPTMLLSHSVLNRGLPIAAQDVQLCLTTQRLMLRTCGQPFIPGSSTGAKYHPVIFAHFAPLHDFLSTQFGIAERVLWSNLVFRLRQISTTVANVLPDASGLQQDVRTLLHPDCWQDQPNPLFRAQRNEYMAGGKRVRGACCLLHAHPQKDYCSDCPKRPEFMAARKTARKQMACSTKSFSQ</sequence>
<proteinExistence type="predicted"/>
<gene>
    <name evidence="2" type="ORF">AC626_14265</name>
</gene>
<dbReference type="GO" id="GO:0003824">
    <property type="term" value="F:catalytic activity"/>
    <property type="evidence" value="ECO:0007669"/>
    <property type="project" value="UniProtKB-ARBA"/>
</dbReference>
<feature type="domain" description="Aerobactin siderophore biosynthesis IucA/IucC-like C-terminal" evidence="1">
    <location>
        <begin position="63"/>
        <end position="201"/>
    </location>
</feature>
<evidence type="ECO:0000259" key="1">
    <source>
        <dbReference type="Pfam" id="PF06276"/>
    </source>
</evidence>
<comment type="caution">
    <text evidence="2">The sequence shown here is derived from an EMBL/GenBank/DDBJ whole genome shotgun (WGS) entry which is preliminary data.</text>
</comment>
<evidence type="ECO:0000313" key="2">
    <source>
        <dbReference type="EMBL" id="KNC66883.1"/>
    </source>
</evidence>
<dbReference type="AlphaFoldDB" id="A0A0L0ESL4"/>
<dbReference type="PATRIC" id="fig|43658.6.peg.739"/>